<dbReference type="EMBL" id="JAYGHK010000164">
    <property type="protein sequence ID" value="MEA5611043.1"/>
    <property type="molecule type" value="Genomic_DNA"/>
</dbReference>
<dbReference type="GeneID" id="90530457"/>
<dbReference type="Proteomes" id="UP001303285">
    <property type="component" value="Unassembled WGS sequence"/>
</dbReference>
<comment type="caution">
    <text evidence="2">The sequence shown here is derived from an EMBL/GenBank/DDBJ whole genome shotgun (WGS) entry which is preliminary data.</text>
</comment>
<proteinExistence type="predicted"/>
<keyword evidence="3" id="KW-1185">Reference proteome</keyword>
<protein>
    <submittedName>
        <fullName evidence="2">Uncharacterized protein</fullName>
    </submittedName>
</protein>
<sequence length="65" mass="7644">MIDFKWLSYLRRTVLALLPTNPPTLDQNKHQRLAEISTRLEKIQQEQQELLQEAADIIATEKIEL</sequence>
<dbReference type="RefSeq" id="WP_006199159.1">
    <property type="nucleotide sequence ID" value="NZ_JAYGHK010000164.1"/>
</dbReference>
<organism evidence="2 3">
    <name type="scientific">Nodularia spumigena UHCC 0060</name>
    <dbReference type="NCBI Taxonomy" id="3110300"/>
    <lineage>
        <taxon>Bacteria</taxon>
        <taxon>Bacillati</taxon>
        <taxon>Cyanobacteriota</taxon>
        <taxon>Cyanophyceae</taxon>
        <taxon>Nostocales</taxon>
        <taxon>Nodulariaceae</taxon>
        <taxon>Nodularia</taxon>
    </lineage>
</organism>
<accession>A0ABU5UZ01</accession>
<evidence type="ECO:0000256" key="1">
    <source>
        <dbReference type="SAM" id="Coils"/>
    </source>
</evidence>
<reference evidence="2 3" key="1">
    <citation type="submission" date="2023-12" db="EMBL/GenBank/DDBJ databases">
        <title>Baltic Sea Cyanobacteria.</title>
        <authorList>
            <person name="Delbaje E."/>
            <person name="Fewer D.P."/>
            <person name="Shishido T.K."/>
        </authorList>
    </citation>
    <scope>NUCLEOTIDE SEQUENCE [LARGE SCALE GENOMIC DNA]</scope>
    <source>
        <strain evidence="2 3">UHCC 0060</strain>
    </source>
</reference>
<gene>
    <name evidence="2" type="ORF">VB695_23785</name>
</gene>
<feature type="coiled-coil region" evidence="1">
    <location>
        <begin position="33"/>
        <end position="60"/>
    </location>
</feature>
<keyword evidence="1" id="KW-0175">Coiled coil</keyword>
<evidence type="ECO:0000313" key="2">
    <source>
        <dbReference type="EMBL" id="MEA5611043.1"/>
    </source>
</evidence>
<evidence type="ECO:0000313" key="3">
    <source>
        <dbReference type="Proteomes" id="UP001303285"/>
    </source>
</evidence>
<name>A0ABU5UZ01_NODSP</name>